<gene>
    <name evidence="1" type="ORF">O3M35_010485</name>
</gene>
<reference evidence="1 2" key="1">
    <citation type="submission" date="2022-12" db="EMBL/GenBank/DDBJ databases">
        <title>Chromosome-level genome assembly of true bugs.</title>
        <authorList>
            <person name="Ma L."/>
            <person name="Li H."/>
        </authorList>
    </citation>
    <scope>NUCLEOTIDE SEQUENCE [LARGE SCALE GENOMIC DNA]</scope>
    <source>
        <strain evidence="1">Lab_2022b</strain>
    </source>
</reference>
<proteinExistence type="predicted"/>
<organism evidence="1 2">
    <name type="scientific">Rhynocoris fuscipes</name>
    <dbReference type="NCBI Taxonomy" id="488301"/>
    <lineage>
        <taxon>Eukaryota</taxon>
        <taxon>Metazoa</taxon>
        <taxon>Ecdysozoa</taxon>
        <taxon>Arthropoda</taxon>
        <taxon>Hexapoda</taxon>
        <taxon>Insecta</taxon>
        <taxon>Pterygota</taxon>
        <taxon>Neoptera</taxon>
        <taxon>Paraneoptera</taxon>
        <taxon>Hemiptera</taxon>
        <taxon>Heteroptera</taxon>
        <taxon>Panheteroptera</taxon>
        <taxon>Cimicomorpha</taxon>
        <taxon>Reduviidae</taxon>
        <taxon>Harpactorinae</taxon>
        <taxon>Harpactorini</taxon>
        <taxon>Rhynocoris</taxon>
    </lineage>
</organism>
<evidence type="ECO:0000313" key="2">
    <source>
        <dbReference type="Proteomes" id="UP001461498"/>
    </source>
</evidence>
<evidence type="ECO:0000313" key="1">
    <source>
        <dbReference type="EMBL" id="KAK9504048.1"/>
    </source>
</evidence>
<accession>A0AAW1D4G4</accession>
<name>A0AAW1D4G4_9HEMI</name>
<dbReference type="Proteomes" id="UP001461498">
    <property type="component" value="Unassembled WGS sequence"/>
</dbReference>
<dbReference type="AlphaFoldDB" id="A0AAW1D4G4"/>
<comment type="caution">
    <text evidence="1">The sequence shown here is derived from an EMBL/GenBank/DDBJ whole genome shotgun (WGS) entry which is preliminary data.</text>
</comment>
<protein>
    <submittedName>
        <fullName evidence="1">Uncharacterized protein</fullName>
    </submittedName>
</protein>
<sequence>MLCLRQTSVNISKTIADILIQLFAFGTTLRRADYIKISKQTDQLCCQQKAQSCKYCVNHISRTALASLKIFSIPS</sequence>
<keyword evidence="2" id="KW-1185">Reference proteome</keyword>
<dbReference type="EMBL" id="JAPXFL010000007">
    <property type="protein sequence ID" value="KAK9504048.1"/>
    <property type="molecule type" value="Genomic_DNA"/>
</dbReference>